<evidence type="ECO:0000313" key="1">
    <source>
        <dbReference type="EMBL" id="AVR76013.1"/>
    </source>
</evidence>
<organism evidence="1 2">
    <name type="scientific">Aeromonas phage AhSzq-1</name>
    <dbReference type="NCBI Taxonomy" id="2138298"/>
    <lineage>
        <taxon>Viruses</taxon>
        <taxon>Duplodnaviria</taxon>
        <taxon>Heunggongvirae</taxon>
        <taxon>Uroviricota</taxon>
        <taxon>Caudoviricetes</taxon>
        <taxon>Demerecviridae</taxon>
        <taxon>Shenzhenvirus</taxon>
        <taxon>Shenzhenvirus AhSzq1</taxon>
    </lineage>
</organism>
<dbReference type="Proteomes" id="UP000244741">
    <property type="component" value="Segment"/>
</dbReference>
<name>A0A2R4ALT2_9CAUD</name>
<gene>
    <name evidence="1" type="ORF">AhSzq1_120</name>
</gene>
<protein>
    <submittedName>
        <fullName evidence="1">Major tail protein</fullName>
    </submittedName>
</protein>
<accession>A0A2R4ALT2</accession>
<sequence length="107" mass="11644">MNDVANGSSDLWKLLTQMTGTVNSFKIQLMIGGYYATNMVPGVVVHLPNAHLSVPELQTEDAMGLSIEFKGMGTDMSAGDEVRFCMAPNLNRTKIDQFLTTGFVTLV</sequence>
<keyword evidence="2" id="KW-1185">Reference proteome</keyword>
<proteinExistence type="predicted"/>
<dbReference type="EMBL" id="MG676224">
    <property type="protein sequence ID" value="AVR76013.1"/>
    <property type="molecule type" value="Genomic_DNA"/>
</dbReference>
<reference evidence="1 2" key="1">
    <citation type="submission" date="2017-12" db="EMBL/GenBank/DDBJ databases">
        <title>Genomic characterization of T5-related Aeromonas hydrophila phages AhSzq-1 and AhSzw-1 and proposal to be two new species.</title>
        <authorList>
            <person name="Chen L."/>
            <person name="Yuan S."/>
            <person name="Ma Y."/>
        </authorList>
    </citation>
    <scope>NUCLEOTIDE SEQUENCE [LARGE SCALE GENOMIC DNA]</scope>
    <source>
        <strain evidence="1">Seawater</strain>
    </source>
</reference>
<evidence type="ECO:0000313" key="2">
    <source>
        <dbReference type="Proteomes" id="UP000244741"/>
    </source>
</evidence>